<dbReference type="Proteomes" id="UP000494330">
    <property type="component" value="Unassembled WGS sequence"/>
</dbReference>
<organism evidence="1 2">
    <name type="scientific">Burkholderia paludis</name>
    <dbReference type="NCBI Taxonomy" id="1506587"/>
    <lineage>
        <taxon>Bacteria</taxon>
        <taxon>Pseudomonadati</taxon>
        <taxon>Pseudomonadota</taxon>
        <taxon>Betaproteobacteria</taxon>
        <taxon>Burkholderiales</taxon>
        <taxon>Burkholderiaceae</taxon>
        <taxon>Burkholderia</taxon>
        <taxon>Burkholderia cepacia complex</taxon>
    </lineage>
</organism>
<dbReference type="EMBL" id="CABVQD010000013">
    <property type="protein sequence ID" value="VWB85449.1"/>
    <property type="molecule type" value="Genomic_DNA"/>
</dbReference>
<proteinExistence type="predicted"/>
<protein>
    <submittedName>
        <fullName evidence="1">Uncharacterized protein</fullName>
    </submittedName>
</protein>
<dbReference type="AlphaFoldDB" id="A0A6J5F6A1"/>
<reference evidence="1 2" key="1">
    <citation type="submission" date="2019-09" db="EMBL/GenBank/DDBJ databases">
        <authorList>
            <person name="Depoorter E."/>
        </authorList>
    </citation>
    <scope>NUCLEOTIDE SEQUENCE [LARGE SCALE GENOMIC DNA]</scope>
    <source>
        <strain evidence="1">LMG 30113</strain>
    </source>
</reference>
<gene>
    <name evidence="1" type="ORF">BPA30113_03948</name>
</gene>
<keyword evidence="2" id="KW-1185">Reference proteome</keyword>
<evidence type="ECO:0000313" key="1">
    <source>
        <dbReference type="EMBL" id="VWB85449.1"/>
    </source>
</evidence>
<name>A0A6J5F6A1_9BURK</name>
<evidence type="ECO:0000313" key="2">
    <source>
        <dbReference type="Proteomes" id="UP000494330"/>
    </source>
</evidence>
<accession>A0A6J5F6A1</accession>
<sequence>MRRDPIPIGRSAMTGSGRVAVGLVRQPVANGSPACGDVVACAMLQVR</sequence>